<dbReference type="Proteomes" id="UP000631114">
    <property type="component" value="Unassembled WGS sequence"/>
</dbReference>
<dbReference type="OrthoDB" id="692882at2759"/>
<evidence type="ECO:0000313" key="2">
    <source>
        <dbReference type="Proteomes" id="UP000631114"/>
    </source>
</evidence>
<organism evidence="1 2">
    <name type="scientific">Coptis chinensis</name>
    <dbReference type="NCBI Taxonomy" id="261450"/>
    <lineage>
        <taxon>Eukaryota</taxon>
        <taxon>Viridiplantae</taxon>
        <taxon>Streptophyta</taxon>
        <taxon>Embryophyta</taxon>
        <taxon>Tracheophyta</taxon>
        <taxon>Spermatophyta</taxon>
        <taxon>Magnoliopsida</taxon>
        <taxon>Ranunculales</taxon>
        <taxon>Ranunculaceae</taxon>
        <taxon>Coptidoideae</taxon>
        <taxon>Coptis</taxon>
    </lineage>
</organism>
<comment type="caution">
    <text evidence="1">The sequence shown here is derived from an EMBL/GenBank/DDBJ whole genome shotgun (WGS) entry which is preliminary data.</text>
</comment>
<dbReference type="PANTHER" id="PTHR46371">
    <property type="entry name" value="OS04G0464100 PROTEIN"/>
    <property type="match status" value="1"/>
</dbReference>
<gene>
    <name evidence="1" type="ORF">IFM89_029611</name>
</gene>
<sequence>MAQKVVIKIISMNGAKSRTKAMKIAVCAAGVVSVELQGDQIVVTGEGIDSPELTCLLRKKFGYADLVSVAEIKKEEKIPEKKEPTSAPPFIWTPHYQYGTPPFYVSEIRENNQDPCSIM</sequence>
<reference evidence="1 2" key="1">
    <citation type="submission" date="2020-10" db="EMBL/GenBank/DDBJ databases">
        <title>The Coptis chinensis genome and diversification of protoberbering-type alkaloids.</title>
        <authorList>
            <person name="Wang B."/>
            <person name="Shu S."/>
            <person name="Song C."/>
            <person name="Liu Y."/>
        </authorList>
    </citation>
    <scope>NUCLEOTIDE SEQUENCE [LARGE SCALE GENOMIC DNA]</scope>
    <source>
        <strain evidence="1">HL-2020</strain>
        <tissue evidence="1">Leaf</tissue>
    </source>
</reference>
<dbReference type="InterPro" id="IPR044296">
    <property type="entry name" value="HIPP46"/>
</dbReference>
<name>A0A835M4R0_9MAGN</name>
<protein>
    <submittedName>
        <fullName evidence="1">Uncharacterized protein</fullName>
    </submittedName>
</protein>
<evidence type="ECO:0000313" key="1">
    <source>
        <dbReference type="EMBL" id="KAF9616357.1"/>
    </source>
</evidence>
<keyword evidence="2" id="KW-1185">Reference proteome</keyword>
<dbReference type="Gene3D" id="3.30.70.100">
    <property type="match status" value="1"/>
</dbReference>
<accession>A0A835M4R0</accession>
<dbReference type="EMBL" id="JADFTS010000003">
    <property type="protein sequence ID" value="KAF9616357.1"/>
    <property type="molecule type" value="Genomic_DNA"/>
</dbReference>
<dbReference type="AlphaFoldDB" id="A0A835M4R0"/>
<proteinExistence type="predicted"/>